<dbReference type="PIRSF" id="PIRSF000114">
    <property type="entry name" value="Glycerol-3-P_dh"/>
    <property type="match status" value="1"/>
</dbReference>
<dbReference type="FunFam" id="1.10.1040.10:FF:000001">
    <property type="entry name" value="Glycerol-3-phosphate dehydrogenase [NAD(P)+]"/>
    <property type="match status" value="1"/>
</dbReference>
<dbReference type="AlphaFoldDB" id="A0A1G5F1M9"/>
<evidence type="ECO:0000256" key="1">
    <source>
        <dbReference type="ARBA" id="ARBA00011009"/>
    </source>
</evidence>
<evidence type="ECO:0000256" key="14">
    <source>
        <dbReference type="PIRSR" id="PIRSR000114-1"/>
    </source>
</evidence>
<keyword evidence="13" id="KW-0547">Nucleotide-binding</keyword>
<keyword evidence="5 13" id="KW-0520">NAD</keyword>
<dbReference type="InterPro" id="IPR006168">
    <property type="entry name" value="G3P_DH_NAD-dep"/>
</dbReference>
<comment type="catalytic activity">
    <reaction evidence="13">
        <text>sn-glycerol 3-phosphate + NAD(+) = dihydroxyacetone phosphate + NADH + H(+)</text>
        <dbReference type="Rhea" id="RHEA:11092"/>
        <dbReference type="ChEBI" id="CHEBI:15378"/>
        <dbReference type="ChEBI" id="CHEBI:57540"/>
        <dbReference type="ChEBI" id="CHEBI:57597"/>
        <dbReference type="ChEBI" id="CHEBI:57642"/>
        <dbReference type="ChEBI" id="CHEBI:57945"/>
        <dbReference type="EC" id="1.1.1.94"/>
    </reaction>
</comment>
<dbReference type="InterPro" id="IPR013328">
    <property type="entry name" value="6PGD_dom2"/>
</dbReference>
<evidence type="ECO:0000256" key="2">
    <source>
        <dbReference type="ARBA" id="ARBA00022516"/>
    </source>
</evidence>
<feature type="binding site" evidence="16">
    <location>
        <begin position="12"/>
        <end position="17"/>
    </location>
    <ligand>
        <name>NAD(+)</name>
        <dbReference type="ChEBI" id="CHEBI:57540"/>
    </ligand>
</feature>
<comment type="similarity">
    <text evidence="1 13 17">Belongs to the NAD-dependent glycerol-3-phosphate dehydrogenase family.</text>
</comment>
<dbReference type="NCBIfam" id="NF000942">
    <property type="entry name" value="PRK00094.1-4"/>
    <property type="match status" value="1"/>
</dbReference>
<keyword evidence="13" id="KW-0963">Cytoplasm</keyword>
<evidence type="ECO:0000256" key="4">
    <source>
        <dbReference type="ARBA" id="ARBA00023002"/>
    </source>
</evidence>
<comment type="catalytic activity">
    <reaction evidence="9">
        <text>sn-glycerol 3-phosphate + NADP(+) = dihydroxyacetone phosphate + NADPH + H(+)</text>
        <dbReference type="Rhea" id="RHEA:11096"/>
        <dbReference type="ChEBI" id="CHEBI:15378"/>
        <dbReference type="ChEBI" id="CHEBI:57597"/>
        <dbReference type="ChEBI" id="CHEBI:57642"/>
        <dbReference type="ChEBI" id="CHEBI:57783"/>
        <dbReference type="ChEBI" id="CHEBI:58349"/>
        <dbReference type="EC" id="1.1.1.94"/>
    </reaction>
    <physiologicalReaction direction="right-to-left" evidence="9">
        <dbReference type="Rhea" id="RHEA:11098"/>
    </physiologicalReaction>
</comment>
<evidence type="ECO:0000256" key="8">
    <source>
        <dbReference type="ARBA" id="ARBA00023264"/>
    </source>
</evidence>
<evidence type="ECO:0000259" key="19">
    <source>
        <dbReference type="Pfam" id="PF07479"/>
    </source>
</evidence>
<proteinExistence type="inferred from homology"/>
<evidence type="ECO:0000313" key="21">
    <source>
        <dbReference type="Proteomes" id="UP000198870"/>
    </source>
</evidence>
<feature type="binding site" evidence="16">
    <location>
        <position position="145"/>
    </location>
    <ligand>
        <name>NAD(+)</name>
        <dbReference type="ChEBI" id="CHEBI:57540"/>
    </ligand>
</feature>
<feature type="binding site" evidence="13">
    <location>
        <position position="141"/>
    </location>
    <ligand>
        <name>sn-glycerol 3-phosphate</name>
        <dbReference type="ChEBI" id="CHEBI:57597"/>
    </ligand>
</feature>
<feature type="binding site" evidence="13">
    <location>
        <position position="260"/>
    </location>
    <ligand>
        <name>sn-glycerol 3-phosphate</name>
        <dbReference type="ChEBI" id="CHEBI:57597"/>
    </ligand>
</feature>
<feature type="binding site" evidence="13">
    <location>
        <position position="286"/>
    </location>
    <ligand>
        <name>NADPH</name>
        <dbReference type="ChEBI" id="CHEBI:57783"/>
    </ligand>
</feature>
<dbReference type="Pfam" id="PF01210">
    <property type="entry name" value="NAD_Gly3P_dh_N"/>
    <property type="match status" value="1"/>
</dbReference>
<evidence type="ECO:0000256" key="5">
    <source>
        <dbReference type="ARBA" id="ARBA00023027"/>
    </source>
</evidence>
<feature type="binding site" evidence="13">
    <location>
        <position position="110"/>
    </location>
    <ligand>
        <name>NADPH</name>
        <dbReference type="ChEBI" id="CHEBI:57783"/>
    </ligand>
</feature>
<dbReference type="PROSITE" id="PS00957">
    <property type="entry name" value="NAD_G3PDH"/>
    <property type="match status" value="1"/>
</dbReference>
<dbReference type="EMBL" id="FMUX01000007">
    <property type="protein sequence ID" value="SCY32538.1"/>
    <property type="molecule type" value="Genomic_DNA"/>
</dbReference>
<dbReference type="GO" id="GO:0005829">
    <property type="term" value="C:cytosol"/>
    <property type="evidence" value="ECO:0007669"/>
    <property type="project" value="TreeGrafter"/>
</dbReference>
<dbReference type="EC" id="1.1.1.94" evidence="10 13"/>
<dbReference type="FunFam" id="3.40.50.720:FF:000019">
    <property type="entry name" value="Glycerol-3-phosphate dehydrogenase [NAD(P)+]"/>
    <property type="match status" value="1"/>
</dbReference>
<evidence type="ECO:0000256" key="15">
    <source>
        <dbReference type="PIRSR" id="PIRSR000114-2"/>
    </source>
</evidence>
<evidence type="ECO:0000256" key="16">
    <source>
        <dbReference type="PIRSR" id="PIRSR000114-3"/>
    </source>
</evidence>
<dbReference type="OrthoDB" id="9812273at2"/>
<dbReference type="PANTHER" id="PTHR11728:SF1">
    <property type="entry name" value="GLYCEROL-3-PHOSPHATE DEHYDROGENASE [NAD(+)] 2, CHLOROPLASTIC"/>
    <property type="match status" value="1"/>
</dbReference>
<accession>A0A1G5F1M9</accession>
<feature type="binding site" evidence="13">
    <location>
        <position position="196"/>
    </location>
    <ligand>
        <name>sn-glycerol 3-phosphate</name>
        <dbReference type="ChEBI" id="CHEBI:57597"/>
    </ligand>
</feature>
<dbReference type="NCBIfam" id="NF000940">
    <property type="entry name" value="PRK00094.1-2"/>
    <property type="match status" value="1"/>
</dbReference>
<keyword evidence="3 13" id="KW-0521">NADP</keyword>
<keyword evidence="8 13" id="KW-1208">Phospholipid metabolism</keyword>
<feature type="binding site" evidence="16">
    <location>
        <position position="36"/>
    </location>
    <ligand>
        <name>NAD(+)</name>
        <dbReference type="ChEBI" id="CHEBI:57540"/>
    </ligand>
</feature>
<dbReference type="RefSeq" id="WP_092210689.1">
    <property type="nucleotide sequence ID" value="NZ_FMUX01000007.1"/>
</dbReference>
<feature type="binding site" evidence="13">
    <location>
        <position position="15"/>
    </location>
    <ligand>
        <name>NADPH</name>
        <dbReference type="ChEBI" id="CHEBI:57783"/>
    </ligand>
</feature>
<feature type="binding site" evidence="16">
    <location>
        <position position="260"/>
    </location>
    <ligand>
        <name>NAD(+)</name>
        <dbReference type="ChEBI" id="CHEBI:57540"/>
    </ligand>
</feature>
<dbReference type="GO" id="GO:0141152">
    <property type="term" value="F:glycerol-3-phosphate dehydrogenase (NAD+) activity"/>
    <property type="evidence" value="ECO:0007669"/>
    <property type="project" value="RHEA"/>
</dbReference>
<feature type="binding site" evidence="13">
    <location>
        <position position="261"/>
    </location>
    <ligand>
        <name>sn-glycerol 3-phosphate</name>
        <dbReference type="ChEBI" id="CHEBI:57597"/>
    </ligand>
</feature>
<dbReference type="GO" id="GO:0005975">
    <property type="term" value="P:carbohydrate metabolic process"/>
    <property type="evidence" value="ECO:0007669"/>
    <property type="project" value="InterPro"/>
</dbReference>
<keyword evidence="4 13" id="KW-0560">Oxidoreductase</keyword>
<keyword evidence="2 13" id="KW-0444">Lipid biosynthesis</keyword>
<dbReference type="Gene3D" id="3.40.50.720">
    <property type="entry name" value="NAD(P)-binding Rossmann-like Domain"/>
    <property type="match status" value="1"/>
</dbReference>
<dbReference type="InterPro" id="IPR006109">
    <property type="entry name" value="G3P_DH_NAD-dep_C"/>
</dbReference>
<dbReference type="InterPro" id="IPR008927">
    <property type="entry name" value="6-PGluconate_DH-like_C_sf"/>
</dbReference>
<dbReference type="InterPro" id="IPR036291">
    <property type="entry name" value="NAD(P)-bd_dom_sf"/>
</dbReference>
<comment type="subcellular location">
    <subcellularLocation>
        <location evidence="13">Cytoplasm</location>
    </subcellularLocation>
</comment>
<feature type="binding site" evidence="15">
    <location>
        <position position="110"/>
    </location>
    <ligand>
        <name>substrate</name>
    </ligand>
</feature>
<name>A0A1G5F1M9_9BACT</name>
<feature type="binding site" evidence="13">
    <location>
        <position position="284"/>
    </location>
    <ligand>
        <name>NADPH</name>
        <dbReference type="ChEBI" id="CHEBI:57783"/>
    </ligand>
</feature>
<dbReference type="Proteomes" id="UP000198870">
    <property type="component" value="Unassembled WGS sequence"/>
</dbReference>
<evidence type="ECO:0000259" key="18">
    <source>
        <dbReference type="Pfam" id="PF01210"/>
    </source>
</evidence>
<feature type="domain" description="Glycerol-3-phosphate dehydrogenase NAD-dependent C-terminal" evidence="19">
    <location>
        <begin position="185"/>
        <end position="325"/>
    </location>
</feature>
<evidence type="ECO:0000256" key="7">
    <source>
        <dbReference type="ARBA" id="ARBA00023209"/>
    </source>
</evidence>
<dbReference type="Gene3D" id="1.10.1040.10">
    <property type="entry name" value="N-(1-d-carboxylethyl)-l-norvaline Dehydrogenase, domain 2"/>
    <property type="match status" value="1"/>
</dbReference>
<feature type="active site" description="Proton acceptor" evidence="13 14">
    <location>
        <position position="196"/>
    </location>
</feature>
<gene>
    <name evidence="13" type="primary">gpsA</name>
    <name evidence="20" type="ORF">SAMN05216233_10731</name>
</gene>
<keyword evidence="7 13" id="KW-0594">Phospholipid biosynthesis</keyword>
<evidence type="ECO:0000313" key="20">
    <source>
        <dbReference type="EMBL" id="SCY32538.1"/>
    </source>
</evidence>
<evidence type="ECO:0000256" key="11">
    <source>
        <dbReference type="ARBA" id="ARBA00069372"/>
    </source>
</evidence>
<comment type="function">
    <text evidence="13">Catalyzes the reduction of the glycolytic intermediate dihydroxyacetone phosphate (DHAP) to sn-glycerol 3-phosphate (G3P), the key precursor for phospholipid synthesis.</text>
</comment>
<comment type="pathway">
    <text evidence="13">Membrane lipid metabolism; glycerophospholipid metabolism.</text>
</comment>
<protein>
    <recommendedName>
        <fullName evidence="11 13">Glycerol-3-phosphate dehydrogenase [NAD(P)+]</fullName>
        <ecNumber evidence="10 13">1.1.1.94</ecNumber>
    </recommendedName>
    <alternativeName>
        <fullName evidence="13">NAD(P)(+)-dependent glycerol-3-phosphate dehydrogenase</fullName>
    </alternativeName>
    <alternativeName>
        <fullName evidence="12 13">NAD(P)H-dependent dihydroxyacetone-phosphate reductase</fullName>
    </alternativeName>
</protein>
<feature type="binding site" evidence="13">
    <location>
        <position position="110"/>
    </location>
    <ligand>
        <name>sn-glycerol 3-phosphate</name>
        <dbReference type="ChEBI" id="CHEBI:57597"/>
    </ligand>
</feature>
<dbReference type="HAMAP" id="MF_00394">
    <property type="entry name" value="NAD_Glyc3P_dehydrog"/>
    <property type="match status" value="1"/>
</dbReference>
<feature type="binding site" evidence="13">
    <location>
        <position position="259"/>
    </location>
    <ligand>
        <name>sn-glycerol 3-phosphate</name>
        <dbReference type="ChEBI" id="CHEBI:57597"/>
    </ligand>
</feature>
<keyword evidence="6 13" id="KW-0443">Lipid metabolism</keyword>
<evidence type="ECO:0000256" key="3">
    <source>
        <dbReference type="ARBA" id="ARBA00022857"/>
    </source>
</evidence>
<evidence type="ECO:0000256" key="9">
    <source>
        <dbReference type="ARBA" id="ARBA00052716"/>
    </source>
</evidence>
<feature type="binding site" evidence="13">
    <location>
        <position position="249"/>
    </location>
    <ligand>
        <name>sn-glycerol 3-phosphate</name>
        <dbReference type="ChEBI" id="CHEBI:57597"/>
    </ligand>
</feature>
<dbReference type="Pfam" id="PF07479">
    <property type="entry name" value="NAD_Gly3P_dh_C"/>
    <property type="match status" value="1"/>
</dbReference>
<evidence type="ECO:0000256" key="17">
    <source>
        <dbReference type="RuleBase" id="RU000437"/>
    </source>
</evidence>
<dbReference type="InterPro" id="IPR011128">
    <property type="entry name" value="G3P_DH_NAD-dep_N"/>
</dbReference>
<dbReference type="PANTHER" id="PTHR11728">
    <property type="entry name" value="GLYCEROL-3-PHOSPHATE DEHYDROGENASE"/>
    <property type="match status" value="1"/>
</dbReference>
<feature type="binding site" evidence="13">
    <location>
        <position position="16"/>
    </location>
    <ligand>
        <name>NADPH</name>
        <dbReference type="ChEBI" id="CHEBI:57783"/>
    </ligand>
</feature>
<evidence type="ECO:0000256" key="6">
    <source>
        <dbReference type="ARBA" id="ARBA00023098"/>
    </source>
</evidence>
<feature type="binding site" evidence="13">
    <location>
        <position position="260"/>
    </location>
    <ligand>
        <name>NADPH</name>
        <dbReference type="ChEBI" id="CHEBI:57783"/>
    </ligand>
</feature>
<feature type="binding site" evidence="15">
    <location>
        <begin position="260"/>
        <end position="261"/>
    </location>
    <ligand>
        <name>substrate</name>
    </ligand>
</feature>
<comment type="caution">
    <text evidence="13">Lacks conserved residue(s) required for the propagation of feature annotation.</text>
</comment>
<dbReference type="UniPathway" id="UPA00940"/>
<keyword evidence="21" id="KW-1185">Reference proteome</keyword>
<sequence length="339" mass="36380">MENKTMKIGVVGGGSWGTALAFLLAENGFELDLWVFEEEVRDQILTDRENKVFLAGATLPETITPTCDLKQAVSGKDLVLVVVPSHHMRNVATEMAAYMDEKTIVVSASKGIENKTHLTMTGVLGECLPQIPKGQITVLSGPSFAREVAAKVPTVVAVAGKDTEVARIVQGVFASPVFRVYANNDPIGVEIGGAMKNIIAIAAGMCDGLDAGLNPRAALITRGLTEMKRLGLKMGAEPLTFSGLAGVGDLILTCTGSLSRNHTVGMKIAQGMSLDQILDEMRMVAEGVKTTRSVYNLSHKLGVELPICNEVYHILFDGRNPAESINRLMTRDLKNEMDL</sequence>
<dbReference type="STRING" id="419481.SAMN05216233_10731"/>
<dbReference type="GO" id="GO:0141153">
    <property type="term" value="F:glycerol-3-phosphate dehydrogenase (NADP+) activity"/>
    <property type="evidence" value="ECO:0007669"/>
    <property type="project" value="RHEA"/>
</dbReference>
<evidence type="ECO:0000256" key="13">
    <source>
        <dbReference type="HAMAP-Rule" id="MF_00394"/>
    </source>
</evidence>
<feature type="binding site" evidence="13">
    <location>
        <position position="145"/>
    </location>
    <ligand>
        <name>NADPH</name>
        <dbReference type="ChEBI" id="CHEBI:57783"/>
    </ligand>
</feature>
<organism evidence="20 21">
    <name type="scientific">Desulfoluna spongiiphila</name>
    <dbReference type="NCBI Taxonomy" id="419481"/>
    <lineage>
        <taxon>Bacteria</taxon>
        <taxon>Pseudomonadati</taxon>
        <taxon>Thermodesulfobacteriota</taxon>
        <taxon>Desulfobacteria</taxon>
        <taxon>Desulfobacterales</taxon>
        <taxon>Desulfolunaceae</taxon>
        <taxon>Desulfoluna</taxon>
    </lineage>
</organism>
<dbReference type="GO" id="GO:0051287">
    <property type="term" value="F:NAD binding"/>
    <property type="evidence" value="ECO:0007669"/>
    <property type="project" value="InterPro"/>
</dbReference>
<dbReference type="GO" id="GO:0046167">
    <property type="term" value="P:glycerol-3-phosphate biosynthetic process"/>
    <property type="evidence" value="ECO:0007669"/>
    <property type="project" value="UniProtKB-UniRule"/>
</dbReference>
<reference evidence="20 21" key="1">
    <citation type="submission" date="2016-10" db="EMBL/GenBank/DDBJ databases">
        <authorList>
            <person name="de Groot N.N."/>
        </authorList>
    </citation>
    <scope>NUCLEOTIDE SEQUENCE [LARGE SCALE GENOMIC DNA]</scope>
    <source>
        <strain evidence="20 21">AA1</strain>
    </source>
</reference>
<dbReference type="PRINTS" id="PR00077">
    <property type="entry name" value="GPDHDRGNASE"/>
</dbReference>
<feature type="binding site" evidence="13">
    <location>
        <position position="143"/>
    </location>
    <ligand>
        <name>sn-glycerol 3-phosphate</name>
        <dbReference type="ChEBI" id="CHEBI:57597"/>
    </ligand>
</feature>
<evidence type="ECO:0000256" key="10">
    <source>
        <dbReference type="ARBA" id="ARBA00066687"/>
    </source>
</evidence>
<feature type="domain" description="Glycerol-3-phosphate dehydrogenase NAD-dependent N-terminal" evidence="18">
    <location>
        <begin position="7"/>
        <end position="165"/>
    </location>
</feature>
<dbReference type="SUPFAM" id="SSF48179">
    <property type="entry name" value="6-phosphogluconate dehydrogenase C-terminal domain-like"/>
    <property type="match status" value="1"/>
</dbReference>
<evidence type="ECO:0000256" key="12">
    <source>
        <dbReference type="ARBA" id="ARBA00080511"/>
    </source>
</evidence>
<dbReference type="GO" id="GO:0008654">
    <property type="term" value="P:phospholipid biosynthetic process"/>
    <property type="evidence" value="ECO:0007669"/>
    <property type="project" value="UniProtKB-KW"/>
</dbReference>
<dbReference type="SUPFAM" id="SSF51735">
    <property type="entry name" value="NAD(P)-binding Rossmann-fold domains"/>
    <property type="match status" value="1"/>
</dbReference>
<dbReference type="GO" id="GO:0046168">
    <property type="term" value="P:glycerol-3-phosphate catabolic process"/>
    <property type="evidence" value="ECO:0007669"/>
    <property type="project" value="InterPro"/>
</dbReference>
<dbReference type="GO" id="GO:0006650">
    <property type="term" value="P:glycerophospholipid metabolic process"/>
    <property type="evidence" value="ECO:0007669"/>
    <property type="project" value="UniProtKB-UniRule"/>
</dbReference>